<dbReference type="PROSITE" id="PS00086">
    <property type="entry name" value="CYTOCHROME_P450"/>
    <property type="match status" value="1"/>
</dbReference>
<dbReference type="InterPro" id="IPR017972">
    <property type="entry name" value="Cyt_P450_CS"/>
</dbReference>
<evidence type="ECO:0000256" key="5">
    <source>
        <dbReference type="ARBA" id="ARBA00023004"/>
    </source>
</evidence>
<dbReference type="GO" id="GO:0016705">
    <property type="term" value="F:oxidoreductase activity, acting on paired donors, with incorporation or reduction of molecular oxygen"/>
    <property type="evidence" value="ECO:0007669"/>
    <property type="project" value="InterPro"/>
</dbReference>
<dbReference type="Pfam" id="PF00067">
    <property type="entry name" value="p450"/>
    <property type="match status" value="1"/>
</dbReference>
<comment type="similarity">
    <text evidence="2 7">Belongs to the cytochrome P450 family.</text>
</comment>
<protein>
    <recommendedName>
        <fullName evidence="11">Cytochrome P450</fullName>
    </recommendedName>
</protein>
<dbReference type="OrthoDB" id="1470350at2759"/>
<evidence type="ECO:0008006" key="11">
    <source>
        <dbReference type="Google" id="ProtNLM"/>
    </source>
</evidence>
<keyword evidence="8" id="KW-0472">Membrane</keyword>
<dbReference type="Gene3D" id="1.10.630.10">
    <property type="entry name" value="Cytochrome P450"/>
    <property type="match status" value="1"/>
</dbReference>
<evidence type="ECO:0000256" key="6">
    <source>
        <dbReference type="PIRSR" id="PIRSR602401-1"/>
    </source>
</evidence>
<dbReference type="AlphaFoldDB" id="U7PIH8"/>
<accession>U7PIH8</accession>
<dbReference type="STRING" id="1391915.U7PIH8"/>
<keyword evidence="8" id="KW-0812">Transmembrane</keyword>
<keyword evidence="5 6" id="KW-0408">Iron</keyword>
<dbReference type="HOGENOM" id="CLU_001570_5_11_1"/>
<proteinExistence type="inferred from homology"/>
<dbReference type="Proteomes" id="UP000018087">
    <property type="component" value="Unassembled WGS sequence"/>
</dbReference>
<feature type="binding site" description="axial binding residue" evidence="6">
    <location>
        <position position="495"/>
    </location>
    <ligand>
        <name>heme</name>
        <dbReference type="ChEBI" id="CHEBI:30413"/>
    </ligand>
    <ligandPart>
        <name>Fe</name>
        <dbReference type="ChEBI" id="CHEBI:18248"/>
    </ligandPart>
</feature>
<evidence type="ECO:0000256" key="8">
    <source>
        <dbReference type="SAM" id="Phobius"/>
    </source>
</evidence>
<dbReference type="GO" id="GO:0020037">
    <property type="term" value="F:heme binding"/>
    <property type="evidence" value="ECO:0007669"/>
    <property type="project" value="InterPro"/>
</dbReference>
<evidence type="ECO:0000313" key="10">
    <source>
        <dbReference type="Proteomes" id="UP000018087"/>
    </source>
</evidence>
<feature type="transmembrane region" description="Helical" evidence="8">
    <location>
        <begin position="20"/>
        <end position="40"/>
    </location>
</feature>
<name>U7PIH8_SPOS1</name>
<dbReference type="PANTHER" id="PTHR24305:SF166">
    <property type="entry name" value="CYTOCHROME P450 12A4, MITOCHONDRIAL-RELATED"/>
    <property type="match status" value="1"/>
</dbReference>
<keyword evidence="8" id="KW-1133">Transmembrane helix</keyword>
<dbReference type="SUPFAM" id="SSF48264">
    <property type="entry name" value="Cytochrome P450"/>
    <property type="match status" value="1"/>
</dbReference>
<dbReference type="InterPro" id="IPR002401">
    <property type="entry name" value="Cyt_P450_E_grp-I"/>
</dbReference>
<organism evidence="9 10">
    <name type="scientific">Sporothrix schenckii (strain ATCC 58251 / de Perez 2211183)</name>
    <name type="common">Rose-picker's disease fungus</name>
    <dbReference type="NCBI Taxonomy" id="1391915"/>
    <lineage>
        <taxon>Eukaryota</taxon>
        <taxon>Fungi</taxon>
        <taxon>Dikarya</taxon>
        <taxon>Ascomycota</taxon>
        <taxon>Pezizomycotina</taxon>
        <taxon>Sordariomycetes</taxon>
        <taxon>Sordariomycetidae</taxon>
        <taxon>Ophiostomatales</taxon>
        <taxon>Ophiostomataceae</taxon>
        <taxon>Sporothrix</taxon>
    </lineage>
</organism>
<keyword evidence="10" id="KW-1185">Reference proteome</keyword>
<evidence type="ECO:0000256" key="1">
    <source>
        <dbReference type="ARBA" id="ARBA00001971"/>
    </source>
</evidence>
<dbReference type="InterPro" id="IPR050121">
    <property type="entry name" value="Cytochrome_P450_monoxygenase"/>
</dbReference>
<evidence type="ECO:0000256" key="3">
    <source>
        <dbReference type="ARBA" id="ARBA00022617"/>
    </source>
</evidence>
<evidence type="ECO:0000313" key="9">
    <source>
        <dbReference type="EMBL" id="ERS95393.1"/>
    </source>
</evidence>
<evidence type="ECO:0000256" key="2">
    <source>
        <dbReference type="ARBA" id="ARBA00010617"/>
    </source>
</evidence>
<dbReference type="eggNOG" id="KOG0158">
    <property type="taxonomic scope" value="Eukaryota"/>
</dbReference>
<sequence>MATITTVPLHILTDILWRSALYGGLAFGIAGLARFLYLAFMYPNFVSPLRDLPGPKDHHFFLGQLLNQFRSGDPEQPYTDWMQKWPDAPLIRYRETGLAAEGLLINSAAAYRDVMQSQTCYAYERSVPFRRLIGDIIGVGLVFAEGSEHRAQRKALGGLFTVGNIKAYLPTLQAKAQRLVAEMDRAIDGAKDGTDSLVDCKQLYAKITLDVIGIFALGIDFDNFATRTPFQSSYEAMFDLSTAGMLLAAINLVVPIRWLPLKANREFMDASTELRGILTGITEARILSVGEAAVAATDSKETKTAKPTAPTSAASPTKDVKGLLTYMVETKYRAVDPASRWSKEELIEQVLNFMATGHETTAGALTFATHELGRHPDVVAKLRREALTLPAAPSFAEIDRLPYLDAVLRECLRVQTPVAGIPRVAQHDVVVAGRFVPKGTTLMPIPAVLHRNTRLWGADAAVFNPDRWLADPGTGGAVDRDTYAWVAFGHGPRACIGRALASLNVKVVLLALARHFTWESVHKGKLPVVNPSGQLRPSGEVWLKVARVDGGVVAEAK</sequence>
<reference evidence="10" key="1">
    <citation type="journal article" date="2014" name="Genome Announc.">
        <title>Genome sequence of the pathogenic fungus Sporothrix schenckii (ATCC 58251).</title>
        <authorList>
            <person name="Cuomo C.A."/>
            <person name="Rodriguez-Del Valle N."/>
            <person name="Perez-Sanchez L."/>
            <person name="Abouelleil A."/>
            <person name="Goldberg J."/>
            <person name="Young S."/>
            <person name="Zeng Q."/>
            <person name="Birren B.W."/>
        </authorList>
    </citation>
    <scope>NUCLEOTIDE SEQUENCE [LARGE SCALE GENOMIC DNA]</scope>
    <source>
        <strain evidence="10">ATCC 58251 / de Perez 2211183</strain>
    </source>
</reference>
<dbReference type="PANTHER" id="PTHR24305">
    <property type="entry name" value="CYTOCHROME P450"/>
    <property type="match status" value="1"/>
</dbReference>
<dbReference type="EMBL" id="KI440854">
    <property type="protein sequence ID" value="ERS95393.1"/>
    <property type="molecule type" value="Genomic_DNA"/>
</dbReference>
<evidence type="ECO:0000256" key="7">
    <source>
        <dbReference type="RuleBase" id="RU000461"/>
    </source>
</evidence>
<dbReference type="GO" id="GO:0005506">
    <property type="term" value="F:iron ion binding"/>
    <property type="evidence" value="ECO:0007669"/>
    <property type="project" value="InterPro"/>
</dbReference>
<comment type="cofactor">
    <cofactor evidence="1 6">
        <name>heme</name>
        <dbReference type="ChEBI" id="CHEBI:30413"/>
    </cofactor>
</comment>
<keyword evidence="7" id="KW-0503">Monooxygenase</keyword>
<dbReference type="InterPro" id="IPR036396">
    <property type="entry name" value="Cyt_P450_sf"/>
</dbReference>
<dbReference type="PRINTS" id="PR00463">
    <property type="entry name" value="EP450I"/>
</dbReference>
<dbReference type="InterPro" id="IPR001128">
    <property type="entry name" value="Cyt_P450"/>
</dbReference>
<dbReference type="GO" id="GO:0004497">
    <property type="term" value="F:monooxygenase activity"/>
    <property type="evidence" value="ECO:0007669"/>
    <property type="project" value="UniProtKB-KW"/>
</dbReference>
<keyword evidence="4 6" id="KW-0479">Metal-binding</keyword>
<evidence type="ECO:0000256" key="4">
    <source>
        <dbReference type="ARBA" id="ARBA00022723"/>
    </source>
</evidence>
<keyword evidence="3 6" id="KW-0349">Heme</keyword>
<keyword evidence="7" id="KW-0560">Oxidoreductase</keyword>
<gene>
    <name evidence="9" type="ORF">HMPREF1624_08271</name>
</gene>
<dbReference type="PRINTS" id="PR00385">
    <property type="entry name" value="P450"/>
</dbReference>